<dbReference type="GO" id="GO:0003677">
    <property type="term" value="F:DNA binding"/>
    <property type="evidence" value="ECO:0007669"/>
    <property type="project" value="UniProtKB-KW"/>
</dbReference>
<feature type="region of interest" description="Disordered" evidence="8">
    <location>
        <begin position="1"/>
        <end position="32"/>
    </location>
</feature>
<keyword evidence="4" id="KW-0010">Activator</keyword>
<evidence type="ECO:0000256" key="7">
    <source>
        <dbReference type="RuleBase" id="RU367155"/>
    </source>
</evidence>
<dbReference type="GO" id="GO:0003700">
    <property type="term" value="F:DNA-binding transcription factor activity"/>
    <property type="evidence" value="ECO:0007669"/>
    <property type="project" value="UniProtKB-UniRule"/>
</dbReference>
<evidence type="ECO:0000256" key="5">
    <source>
        <dbReference type="ARBA" id="ARBA00023163"/>
    </source>
</evidence>
<dbReference type="PRINTS" id="PR00616">
    <property type="entry name" value="CCAATSUBUNTB"/>
</dbReference>
<evidence type="ECO:0000256" key="2">
    <source>
        <dbReference type="ARBA" id="ARBA00023015"/>
    </source>
</evidence>
<accession>A0A8K0ESK1</accession>
<feature type="compositionally biased region" description="Polar residues" evidence="8">
    <location>
        <begin position="135"/>
        <end position="153"/>
    </location>
</feature>
<dbReference type="PROSITE" id="PS00686">
    <property type="entry name" value="NFYA_HAP2_1"/>
    <property type="match status" value="1"/>
</dbReference>
<dbReference type="Gene3D" id="6.10.250.2430">
    <property type="match status" value="1"/>
</dbReference>
<dbReference type="SMART" id="SM00521">
    <property type="entry name" value="CBF"/>
    <property type="match status" value="1"/>
</dbReference>
<evidence type="ECO:0000256" key="3">
    <source>
        <dbReference type="ARBA" id="ARBA00023125"/>
    </source>
</evidence>
<keyword evidence="10" id="KW-1185">Reference proteome</keyword>
<dbReference type="OrthoDB" id="1097733at2759"/>
<proteinExistence type="inferred from homology"/>
<comment type="similarity">
    <text evidence="7">Belongs to the NFYA/HAP2 subunit family.</text>
</comment>
<name>A0A8K0ESK1_BRALA</name>
<evidence type="ECO:0000256" key="6">
    <source>
        <dbReference type="ARBA" id="ARBA00023242"/>
    </source>
</evidence>
<feature type="region of interest" description="Disordered" evidence="8">
    <location>
        <begin position="135"/>
        <end position="156"/>
    </location>
</feature>
<keyword evidence="6 7" id="KW-0539">Nucleus</keyword>
<evidence type="ECO:0000256" key="8">
    <source>
        <dbReference type="SAM" id="MobiDB-lite"/>
    </source>
</evidence>
<dbReference type="InterPro" id="IPR018362">
    <property type="entry name" value="CCAAT-binding_factor_CS"/>
</dbReference>
<keyword evidence="3 7" id="KW-0238">DNA-binding</keyword>
<dbReference type="AlphaFoldDB" id="A0A8K0ESK1"/>
<evidence type="ECO:0000256" key="1">
    <source>
        <dbReference type="ARBA" id="ARBA00004123"/>
    </source>
</evidence>
<comment type="function">
    <text evidence="7">Component of the sequence-specific heterotrimeric transcription factor (NF-Y) which specifically recognizes a 5'-CCAAT-3' box motif found in the promoters of its target genes.</text>
</comment>
<comment type="subunit">
    <text evidence="7">Heterotrimer.</text>
</comment>
<dbReference type="InterPro" id="IPR001289">
    <property type="entry name" value="NFYA"/>
</dbReference>
<reference evidence="9" key="1">
    <citation type="submission" date="2022-01" db="EMBL/GenBank/DDBJ databases">
        <authorList>
            <person name="Braso-Vives M."/>
        </authorList>
    </citation>
    <scope>NUCLEOTIDE SEQUENCE</scope>
</reference>
<organism evidence="9 10">
    <name type="scientific">Branchiostoma lanceolatum</name>
    <name type="common">Common lancelet</name>
    <name type="synonym">Amphioxus lanceolatum</name>
    <dbReference type="NCBI Taxonomy" id="7740"/>
    <lineage>
        <taxon>Eukaryota</taxon>
        <taxon>Metazoa</taxon>
        <taxon>Chordata</taxon>
        <taxon>Cephalochordata</taxon>
        <taxon>Leptocardii</taxon>
        <taxon>Amphioxiformes</taxon>
        <taxon>Branchiostomatidae</taxon>
        <taxon>Branchiostoma</taxon>
    </lineage>
</organism>
<dbReference type="EMBL" id="OV696688">
    <property type="protein sequence ID" value="CAH1259419.1"/>
    <property type="molecule type" value="Genomic_DNA"/>
</dbReference>
<dbReference type="Pfam" id="PF02045">
    <property type="entry name" value="CBFB_NFYA"/>
    <property type="match status" value="1"/>
</dbReference>
<dbReference type="Proteomes" id="UP000838412">
    <property type="component" value="Chromosome 3"/>
</dbReference>
<gene>
    <name evidence="9" type="primary">NFYA</name>
    <name evidence="9" type="ORF">BLAG_LOCUS16733</name>
</gene>
<dbReference type="GO" id="GO:0016602">
    <property type="term" value="C:CCAAT-binding factor complex"/>
    <property type="evidence" value="ECO:0007669"/>
    <property type="project" value="InterPro"/>
</dbReference>
<sequence length="321" mass="34850">MQSSTGNVGYDSYDSQPEDLTIETSEPPSHHTFPPVSFHSTFTDVFLPQSIPNQTTSSFVPFSFLDSHVEVEVPATLTLGTTHSSNDLLTTHTTSESVTSLASTTNVQSIPTPYTGLYDPPVSIVLNQPQMSVSKSFSHTHGNKTHTTPSVTVNHPGFVTPPKPTTSCVSTMPPQSRVKYLLRSPSSGQKSSAVPNTGAGDGATATILINGVPTRMVLLDTNNKTDQSGKETQKVPSVASLTAAQLHMTAMGQAAGWDPDEEPLYVNAKQYHRIMKRREMRAKLEASGKIPKIRKKYLYESRHKHAIARTRGNGGKFSKEN</sequence>
<dbReference type="PANTHER" id="PTHR12632">
    <property type="entry name" value="TRANSCRIPTION FACTOR NF-Y ALPHA-RELATED"/>
    <property type="match status" value="1"/>
</dbReference>
<protein>
    <recommendedName>
        <fullName evidence="7">Nuclear transcription factor Y subunit</fullName>
    </recommendedName>
</protein>
<comment type="subcellular location">
    <subcellularLocation>
        <location evidence="1 7">Nucleus</location>
    </subcellularLocation>
</comment>
<evidence type="ECO:0000256" key="4">
    <source>
        <dbReference type="ARBA" id="ARBA00023159"/>
    </source>
</evidence>
<evidence type="ECO:0000313" key="10">
    <source>
        <dbReference type="Proteomes" id="UP000838412"/>
    </source>
</evidence>
<keyword evidence="2 7" id="KW-0805">Transcription regulation</keyword>
<keyword evidence="5 7" id="KW-0804">Transcription</keyword>
<evidence type="ECO:0000313" key="9">
    <source>
        <dbReference type="EMBL" id="CAH1259419.1"/>
    </source>
</evidence>